<dbReference type="GO" id="GO:0006508">
    <property type="term" value="P:proteolysis"/>
    <property type="evidence" value="ECO:0007669"/>
    <property type="project" value="UniProtKB-KW"/>
</dbReference>
<evidence type="ECO:0000256" key="4">
    <source>
        <dbReference type="SAM" id="MobiDB-lite"/>
    </source>
</evidence>
<dbReference type="Gene3D" id="3.40.395.10">
    <property type="entry name" value="Adenoviral Proteinase, Chain A"/>
    <property type="match status" value="1"/>
</dbReference>
<evidence type="ECO:0000313" key="7">
    <source>
        <dbReference type="RefSeq" id="XP_027186750.1"/>
    </source>
</evidence>
<sequence>MNVDSTSSKGKKLVNRSATDDEKQTNVLPKGIQWNFHVTSDMQLDLVEAQIIAYVYHPNKDKEEPLVSSNGIIGYRSDFDTLAPGMIINDKIMTLICRRSTWIQNNYNRGAVWYLPPSFAEDVFSGMSTFKLIDRYFRNWMEPNSNLKYIYVPIKTETGHWFLMVISLELQIKYHLDSFCRMEDIECRSTTMSILSNSLNRMVRFPYYGTTFDGRSIDFLGWPLEQAKGIPNCGHSDNAAAWLIEWIDMGECFTSNIQGELLENNIRIRTATRLLLEMYNELKTTIEVEAKENWRLINS</sequence>
<evidence type="ECO:0000256" key="3">
    <source>
        <dbReference type="ARBA" id="ARBA00022801"/>
    </source>
</evidence>
<dbReference type="RefSeq" id="XP_027186750.1">
    <property type="nucleotide sequence ID" value="XM_027330949.1"/>
</dbReference>
<reference evidence="7" key="1">
    <citation type="submission" date="2025-08" db="UniProtKB">
        <authorList>
            <consortium name="RefSeq"/>
        </authorList>
    </citation>
    <scope>IDENTIFICATION</scope>
    <source>
        <tissue evidence="7">Etiolated seedlings</tissue>
    </source>
</reference>
<dbReference type="InterPro" id="IPR038765">
    <property type="entry name" value="Papain-like_cys_pep_sf"/>
</dbReference>
<evidence type="ECO:0000256" key="2">
    <source>
        <dbReference type="ARBA" id="ARBA00022670"/>
    </source>
</evidence>
<dbReference type="AlphaFoldDB" id="A0A3Q7YBP7"/>
<proteinExistence type="inferred from homology"/>
<keyword evidence="6" id="KW-1185">Reference proteome</keyword>
<dbReference type="PaxDb" id="3827-XP_004515729.1"/>
<evidence type="ECO:0000313" key="6">
    <source>
        <dbReference type="Proteomes" id="UP000087171"/>
    </source>
</evidence>
<gene>
    <name evidence="7" type="primary">LOC105851263</name>
</gene>
<dbReference type="SUPFAM" id="SSF54001">
    <property type="entry name" value="Cysteine proteinases"/>
    <property type="match status" value="1"/>
</dbReference>
<name>A0A3Q7YBP7_CICAR</name>
<evidence type="ECO:0000256" key="1">
    <source>
        <dbReference type="ARBA" id="ARBA00005234"/>
    </source>
</evidence>
<evidence type="ECO:0000259" key="5">
    <source>
        <dbReference type="PROSITE" id="PS50600"/>
    </source>
</evidence>
<dbReference type="InterPro" id="IPR003653">
    <property type="entry name" value="Peptidase_C48_C"/>
</dbReference>
<accession>A0A3Q7YBP7</accession>
<dbReference type="PROSITE" id="PS50600">
    <property type="entry name" value="ULP_PROTEASE"/>
    <property type="match status" value="1"/>
</dbReference>
<protein>
    <submittedName>
        <fullName evidence="7">Uncharacterized protein LOC105851263</fullName>
    </submittedName>
</protein>
<dbReference type="GO" id="GO:0008234">
    <property type="term" value="F:cysteine-type peptidase activity"/>
    <property type="evidence" value="ECO:0007669"/>
    <property type="project" value="InterPro"/>
</dbReference>
<dbReference type="OrthoDB" id="1435955at2759"/>
<keyword evidence="2" id="KW-0645">Protease</keyword>
<dbReference type="Pfam" id="PF02902">
    <property type="entry name" value="Peptidase_C48"/>
    <property type="match status" value="1"/>
</dbReference>
<keyword evidence="3" id="KW-0378">Hydrolase</keyword>
<feature type="domain" description="Ubiquitin-like protease family profile" evidence="5">
    <location>
        <begin position="72"/>
        <end position="244"/>
    </location>
</feature>
<organism evidence="6 7">
    <name type="scientific">Cicer arietinum</name>
    <name type="common">Chickpea</name>
    <name type="synonym">Garbanzo</name>
    <dbReference type="NCBI Taxonomy" id="3827"/>
    <lineage>
        <taxon>Eukaryota</taxon>
        <taxon>Viridiplantae</taxon>
        <taxon>Streptophyta</taxon>
        <taxon>Embryophyta</taxon>
        <taxon>Tracheophyta</taxon>
        <taxon>Spermatophyta</taxon>
        <taxon>Magnoliopsida</taxon>
        <taxon>eudicotyledons</taxon>
        <taxon>Gunneridae</taxon>
        <taxon>Pentapetalae</taxon>
        <taxon>rosids</taxon>
        <taxon>fabids</taxon>
        <taxon>Fabales</taxon>
        <taxon>Fabaceae</taxon>
        <taxon>Papilionoideae</taxon>
        <taxon>50 kb inversion clade</taxon>
        <taxon>NPAAA clade</taxon>
        <taxon>Hologalegina</taxon>
        <taxon>IRL clade</taxon>
        <taxon>Cicereae</taxon>
        <taxon>Cicer</taxon>
    </lineage>
</organism>
<feature type="region of interest" description="Disordered" evidence="4">
    <location>
        <begin position="1"/>
        <end position="22"/>
    </location>
</feature>
<comment type="similarity">
    <text evidence="1">Belongs to the peptidase C48 family.</text>
</comment>
<dbReference type="KEGG" id="cam:105851263"/>
<dbReference type="Proteomes" id="UP000087171">
    <property type="component" value="Unplaced"/>
</dbReference>